<dbReference type="InterPro" id="IPR029526">
    <property type="entry name" value="PGBD"/>
</dbReference>
<sequence>MKKLNRPTLLFERDRDYKPTSRSEIEAVFGALFLINVKRGNRADINEFFNKNGTGLLTILANSLRFYDITTRQEPSISDKLAPIRTFHSAFVANCQSAYNVGESVIIDEMLVSFRGRCSFIQYMPQKPAKYGIKMYSMCDSQTFYTFNMIIYCGTQKPGPYETSNKPFDIVKTLTEPLKRTNRNVTTDNWFSSYPLAEYLSSVGLTFLGTLRKNKSEILDIFVTENKNLVPGSYLFGYNDTSTLVSYVTKKKKVVLVLSTLHDENEADDETGKPVQVMDYNATKGGVDTVDLMCSRISTSRRTKRWPMIIFFQYLDIAGINSMRIYQMNNCLETFVRRKYIFNLAMELMDENLRERAKIYETLDSKVKKNSETVNYRNAPAGAIEQSAPG</sequence>
<dbReference type="EMBL" id="VUJU01009014">
    <property type="protein sequence ID" value="KAF0723036.1"/>
    <property type="molecule type" value="Genomic_DNA"/>
</dbReference>
<protein>
    <submittedName>
        <fullName evidence="2">PiggyBac transposable element-derived protein 4-like</fullName>
    </submittedName>
</protein>
<comment type="caution">
    <text evidence="2">The sequence shown here is derived from an EMBL/GenBank/DDBJ whole genome shotgun (WGS) entry which is preliminary data.</text>
</comment>
<dbReference type="Proteomes" id="UP000478052">
    <property type="component" value="Unassembled WGS sequence"/>
</dbReference>
<dbReference type="PANTHER" id="PTHR46599">
    <property type="entry name" value="PIGGYBAC TRANSPOSABLE ELEMENT-DERIVED PROTEIN 4"/>
    <property type="match status" value="1"/>
</dbReference>
<dbReference type="AlphaFoldDB" id="A0A6G0W7F7"/>
<evidence type="ECO:0000313" key="3">
    <source>
        <dbReference type="Proteomes" id="UP000478052"/>
    </source>
</evidence>
<reference evidence="2 3" key="1">
    <citation type="submission" date="2019-08" db="EMBL/GenBank/DDBJ databases">
        <title>Whole genome of Aphis craccivora.</title>
        <authorList>
            <person name="Voronova N.V."/>
            <person name="Shulinski R.S."/>
            <person name="Bandarenka Y.V."/>
            <person name="Zhorov D.G."/>
            <person name="Warner D."/>
        </authorList>
    </citation>
    <scope>NUCLEOTIDE SEQUENCE [LARGE SCALE GENOMIC DNA]</scope>
    <source>
        <strain evidence="2">180601</strain>
        <tissue evidence="2">Whole Body</tissue>
    </source>
</reference>
<organism evidence="2 3">
    <name type="scientific">Aphis craccivora</name>
    <name type="common">Cowpea aphid</name>
    <dbReference type="NCBI Taxonomy" id="307492"/>
    <lineage>
        <taxon>Eukaryota</taxon>
        <taxon>Metazoa</taxon>
        <taxon>Ecdysozoa</taxon>
        <taxon>Arthropoda</taxon>
        <taxon>Hexapoda</taxon>
        <taxon>Insecta</taxon>
        <taxon>Pterygota</taxon>
        <taxon>Neoptera</taxon>
        <taxon>Paraneoptera</taxon>
        <taxon>Hemiptera</taxon>
        <taxon>Sternorrhyncha</taxon>
        <taxon>Aphidomorpha</taxon>
        <taxon>Aphidoidea</taxon>
        <taxon>Aphididae</taxon>
        <taxon>Aphidini</taxon>
        <taxon>Aphis</taxon>
        <taxon>Aphis</taxon>
    </lineage>
</organism>
<evidence type="ECO:0000313" key="2">
    <source>
        <dbReference type="EMBL" id="KAF0723036.1"/>
    </source>
</evidence>
<proteinExistence type="predicted"/>
<feature type="domain" description="PiggyBac transposable element-derived protein" evidence="1">
    <location>
        <begin position="15"/>
        <end position="323"/>
    </location>
</feature>
<accession>A0A6G0W7F7</accession>
<dbReference type="Pfam" id="PF13843">
    <property type="entry name" value="DDE_Tnp_1_7"/>
    <property type="match status" value="1"/>
</dbReference>
<dbReference type="PANTHER" id="PTHR46599:SF6">
    <property type="entry name" value="DUAL SPECIFICITY PHOSPHATASE 26"/>
    <property type="match status" value="1"/>
</dbReference>
<gene>
    <name evidence="2" type="ORF">FWK35_00028742</name>
</gene>
<name>A0A6G0W7F7_APHCR</name>
<evidence type="ECO:0000259" key="1">
    <source>
        <dbReference type="Pfam" id="PF13843"/>
    </source>
</evidence>
<keyword evidence="3" id="KW-1185">Reference proteome</keyword>
<dbReference type="OrthoDB" id="6607814at2759"/>